<dbReference type="SUPFAM" id="SSF82171">
    <property type="entry name" value="DPP6 N-terminal domain-like"/>
    <property type="match status" value="1"/>
</dbReference>
<dbReference type="InterPro" id="IPR026341">
    <property type="entry name" value="T9SS_type_B"/>
</dbReference>
<dbReference type="RefSeq" id="WP_349242478.1">
    <property type="nucleotide sequence ID" value="NZ_JAVTTO010000004.1"/>
</dbReference>
<protein>
    <submittedName>
        <fullName evidence="3">T9SS type B sorting domain-containing protein</fullName>
    </submittedName>
</protein>
<gene>
    <name evidence="3" type="ORF">RQM59_12600</name>
</gene>
<dbReference type="CDD" id="cd00146">
    <property type="entry name" value="PKD"/>
    <property type="match status" value="1"/>
</dbReference>
<accession>A0ABU3LJ42</accession>
<comment type="caution">
    <text evidence="3">The sequence shown here is derived from an EMBL/GenBank/DDBJ whole genome shotgun (WGS) entry which is preliminary data.</text>
</comment>
<feature type="signal peptide" evidence="1">
    <location>
        <begin position="1"/>
        <end position="22"/>
    </location>
</feature>
<dbReference type="InterPro" id="IPR013783">
    <property type="entry name" value="Ig-like_fold"/>
</dbReference>
<evidence type="ECO:0000313" key="4">
    <source>
        <dbReference type="Proteomes" id="UP001257277"/>
    </source>
</evidence>
<evidence type="ECO:0000313" key="3">
    <source>
        <dbReference type="EMBL" id="MDT7833229.1"/>
    </source>
</evidence>
<name>A0ABU3LJ42_9FLAO</name>
<dbReference type="PROSITE" id="PS50093">
    <property type="entry name" value="PKD"/>
    <property type="match status" value="1"/>
</dbReference>
<dbReference type="Pfam" id="PF18911">
    <property type="entry name" value="PKD_4"/>
    <property type="match status" value="1"/>
</dbReference>
<dbReference type="InterPro" id="IPR035986">
    <property type="entry name" value="PKD_dom_sf"/>
</dbReference>
<evidence type="ECO:0000256" key="1">
    <source>
        <dbReference type="SAM" id="SignalP"/>
    </source>
</evidence>
<feature type="domain" description="PKD" evidence="2">
    <location>
        <begin position="413"/>
        <end position="467"/>
    </location>
</feature>
<proteinExistence type="predicted"/>
<organism evidence="3 4">
    <name type="scientific">Asprobacillus argus</name>
    <dbReference type="NCBI Taxonomy" id="3076534"/>
    <lineage>
        <taxon>Bacteria</taxon>
        <taxon>Pseudomonadati</taxon>
        <taxon>Bacteroidota</taxon>
        <taxon>Flavobacteriia</taxon>
        <taxon>Flavobacteriales</taxon>
        <taxon>Flavobacteriaceae</taxon>
        <taxon>Asprobacillus</taxon>
    </lineage>
</organism>
<dbReference type="SUPFAM" id="SSF49299">
    <property type="entry name" value="PKD domain"/>
    <property type="match status" value="1"/>
</dbReference>
<dbReference type="NCBIfam" id="TIGR04131">
    <property type="entry name" value="Bac_Flav_CTERM"/>
    <property type="match status" value="1"/>
</dbReference>
<dbReference type="InterPro" id="IPR000601">
    <property type="entry name" value="PKD_dom"/>
</dbReference>
<evidence type="ECO:0000259" key="2">
    <source>
        <dbReference type="PROSITE" id="PS50093"/>
    </source>
</evidence>
<keyword evidence="1" id="KW-0732">Signal</keyword>
<dbReference type="Proteomes" id="UP001257277">
    <property type="component" value="Unassembled WGS sequence"/>
</dbReference>
<sequence>MIKSWNILTLVTLLFTSIQAFSQGETTNWYFGNKAGLSFDLGVLNVLSDGDMVAPAGCATISDEEGNLLFYTNSQTIWNKNHEVMDNGDGLHGDPFHLQSSIIIPKPNSNDTYYIFTTRSEGVSTPYTPEGIFFHTVTFSAADPLGKVTSKNSPLLTYAAAEKLTAVHHADGKSIWLIAMTGLSEAQIDPKDTFQVFKIGPGGIESRTRYTTEYAITTLGAMKLSPNGKKLAVAAQTTEVPGRLIYIYDFDNTTGELEFERTIIPEPLPANFPPIDVQFSANARFLYFTTTTPGNTLASVAQYDFEPPLLEDHKFYLHFEQDLRAGSIQMGNDGKIYVSLSYGDPVSGSVGDYLGVIENPNERGFDSNYRHNAIAISPGLTRRGLPNFIQSYFASKINTENRCVSDLFNFSAESYAPIDSIEWDFGDGTTSLLMSPDHLFTSPGSYSVKATMVVGGANVTVYKRVKVFALPNLTAGQELVQCDDDTDGISLYNLYNIKEKITNINLEEELFFYTTNADAIADSNRIGDPENYVNTVPDEEVFVRVVNDNGCHQITSFFLRTSFVQLGPISDMYTCELVNSTAVPPIGNFDLRVKRNLIRAELAIPITTTIKFFPTKLDAQRETNQLNDDYDGPSGVLWMRAVQADLSCSGIQSFNVFVNPKPIIDLQDSYLICNDPNVNLIVLQADASAHRVEWLNSNNQVISTSTSFPLQVPGAYTLRAYKTENGLECLNIKTFQVATYNPPAIISAEVIENQGAFSVDIVVQGTSTYQFSINGTDYFGSGTSHTFFNVTPGVQTVSVRDINNCEPPNQTEVAIIGYPEFLTPNDDGINDTWNVKGVSDAFYKSIFIRIYDRYGKAIYQISSFDHADWDGTYNGKKMIPNDYWFSATLIDINDNIIQKIGNISLIRNE</sequence>
<feature type="chain" id="PRO_5046196416" evidence="1">
    <location>
        <begin position="23"/>
        <end position="909"/>
    </location>
</feature>
<dbReference type="Gene3D" id="2.60.40.10">
    <property type="entry name" value="Immunoglobulins"/>
    <property type="match status" value="1"/>
</dbReference>
<keyword evidence="4" id="KW-1185">Reference proteome</keyword>
<dbReference type="Pfam" id="PF13585">
    <property type="entry name" value="CHU_C"/>
    <property type="match status" value="1"/>
</dbReference>
<reference evidence="3 4" key="1">
    <citation type="submission" date="2023-09" db="EMBL/GenBank/DDBJ databases">
        <title>Novel taxa isolated from Blanes Bay.</title>
        <authorList>
            <person name="Rey-Velasco X."/>
            <person name="Lucena T."/>
        </authorList>
    </citation>
    <scope>NUCLEOTIDE SEQUENCE [LARGE SCALE GENOMIC DNA]</scope>
    <source>
        <strain evidence="3 4">S356</strain>
    </source>
</reference>
<dbReference type="EMBL" id="JAVTTO010000004">
    <property type="protein sequence ID" value="MDT7833229.1"/>
    <property type="molecule type" value="Genomic_DNA"/>
</dbReference>